<evidence type="ECO:0000256" key="2">
    <source>
        <dbReference type="ARBA" id="ARBA00022737"/>
    </source>
</evidence>
<feature type="repeat" description="WD" evidence="3">
    <location>
        <begin position="788"/>
        <end position="821"/>
    </location>
</feature>
<name>A0A0C2SN18_AMAMK</name>
<evidence type="ECO:0000259" key="4">
    <source>
        <dbReference type="PROSITE" id="PS50837"/>
    </source>
</evidence>
<dbReference type="OrthoDB" id="163438at2759"/>
<reference evidence="5 6" key="1">
    <citation type="submission" date="2014-04" db="EMBL/GenBank/DDBJ databases">
        <title>Evolutionary Origins and Diversification of the Mycorrhizal Mutualists.</title>
        <authorList>
            <consortium name="DOE Joint Genome Institute"/>
            <consortium name="Mycorrhizal Genomics Consortium"/>
            <person name="Kohler A."/>
            <person name="Kuo A."/>
            <person name="Nagy L.G."/>
            <person name="Floudas D."/>
            <person name="Copeland A."/>
            <person name="Barry K.W."/>
            <person name="Cichocki N."/>
            <person name="Veneault-Fourrey C."/>
            <person name="LaButti K."/>
            <person name="Lindquist E.A."/>
            <person name="Lipzen A."/>
            <person name="Lundell T."/>
            <person name="Morin E."/>
            <person name="Murat C."/>
            <person name="Riley R."/>
            <person name="Ohm R."/>
            <person name="Sun H."/>
            <person name="Tunlid A."/>
            <person name="Henrissat B."/>
            <person name="Grigoriev I.V."/>
            <person name="Hibbett D.S."/>
            <person name="Martin F."/>
        </authorList>
    </citation>
    <scope>NUCLEOTIDE SEQUENCE [LARGE SCALE GENOMIC DNA]</scope>
    <source>
        <strain evidence="5 6">Koide BX008</strain>
    </source>
</reference>
<dbReference type="SUPFAM" id="SSF52540">
    <property type="entry name" value="P-loop containing nucleoside triphosphate hydrolases"/>
    <property type="match status" value="1"/>
</dbReference>
<feature type="repeat" description="WD" evidence="3">
    <location>
        <begin position="745"/>
        <end position="786"/>
    </location>
</feature>
<dbReference type="InterPro" id="IPR027417">
    <property type="entry name" value="P-loop_NTPase"/>
</dbReference>
<feature type="repeat" description="WD" evidence="3">
    <location>
        <begin position="662"/>
        <end position="702"/>
    </location>
</feature>
<dbReference type="PRINTS" id="PR00320">
    <property type="entry name" value="GPROTEINBRPT"/>
</dbReference>
<evidence type="ECO:0000313" key="6">
    <source>
        <dbReference type="Proteomes" id="UP000054549"/>
    </source>
</evidence>
<protein>
    <recommendedName>
        <fullName evidence="4">NACHT domain-containing protein</fullName>
    </recommendedName>
</protein>
<accession>A0A0C2SN18</accession>
<dbReference type="InterPro" id="IPR015943">
    <property type="entry name" value="WD40/YVTN_repeat-like_dom_sf"/>
</dbReference>
<keyword evidence="6" id="KW-1185">Reference proteome</keyword>
<feature type="non-terminal residue" evidence="5">
    <location>
        <position position="821"/>
    </location>
</feature>
<dbReference type="Pfam" id="PF24883">
    <property type="entry name" value="NPHP3_N"/>
    <property type="match status" value="1"/>
</dbReference>
<dbReference type="InterPro" id="IPR007111">
    <property type="entry name" value="NACHT_NTPase"/>
</dbReference>
<dbReference type="PROSITE" id="PS50837">
    <property type="entry name" value="NACHT"/>
    <property type="match status" value="1"/>
</dbReference>
<dbReference type="Gene3D" id="3.40.50.300">
    <property type="entry name" value="P-loop containing nucleotide triphosphate hydrolases"/>
    <property type="match status" value="1"/>
</dbReference>
<dbReference type="InterPro" id="IPR020472">
    <property type="entry name" value="WD40_PAC1"/>
</dbReference>
<dbReference type="InterPro" id="IPR050349">
    <property type="entry name" value="WD_LIS1/nudF_dynein_reg"/>
</dbReference>
<feature type="repeat" description="WD" evidence="3">
    <location>
        <begin position="702"/>
        <end position="743"/>
    </location>
</feature>
<dbReference type="InterPro" id="IPR019775">
    <property type="entry name" value="WD40_repeat_CS"/>
</dbReference>
<keyword evidence="1 3" id="KW-0853">WD repeat</keyword>
<feature type="non-terminal residue" evidence="5">
    <location>
        <position position="1"/>
    </location>
</feature>
<feature type="domain" description="NACHT" evidence="4">
    <location>
        <begin position="43"/>
        <end position="190"/>
    </location>
</feature>
<dbReference type="SMART" id="SM00320">
    <property type="entry name" value="WD40"/>
    <property type="match status" value="6"/>
</dbReference>
<evidence type="ECO:0000313" key="5">
    <source>
        <dbReference type="EMBL" id="KIL55379.1"/>
    </source>
</evidence>
<gene>
    <name evidence="5" type="ORF">M378DRAFT_35029</name>
</gene>
<dbReference type="Gene3D" id="2.130.10.10">
    <property type="entry name" value="YVTN repeat-like/Quinoprotein amine dehydrogenase"/>
    <property type="match status" value="3"/>
</dbReference>
<dbReference type="PROSITE" id="PS50294">
    <property type="entry name" value="WD_REPEATS_REGION"/>
    <property type="match status" value="5"/>
</dbReference>
<keyword evidence="2" id="KW-0677">Repeat</keyword>
<dbReference type="HOGENOM" id="CLU_000288_6_0_1"/>
<dbReference type="CDD" id="cd00200">
    <property type="entry name" value="WD40"/>
    <property type="match status" value="1"/>
</dbReference>
<dbReference type="EMBL" id="KN818523">
    <property type="protein sequence ID" value="KIL55379.1"/>
    <property type="molecule type" value="Genomic_DNA"/>
</dbReference>
<dbReference type="STRING" id="946122.A0A0C2SN18"/>
<dbReference type="InterPro" id="IPR001680">
    <property type="entry name" value="WD40_rpt"/>
</dbReference>
<feature type="repeat" description="WD" evidence="3">
    <location>
        <begin position="619"/>
        <end position="660"/>
    </location>
</feature>
<dbReference type="PROSITE" id="PS00678">
    <property type="entry name" value="WD_REPEATS_1"/>
    <property type="match status" value="5"/>
</dbReference>
<dbReference type="PANTHER" id="PTHR44129">
    <property type="entry name" value="WD REPEAT-CONTAINING PROTEIN POP1"/>
    <property type="match status" value="1"/>
</dbReference>
<dbReference type="Proteomes" id="UP000054549">
    <property type="component" value="Unassembled WGS sequence"/>
</dbReference>
<dbReference type="AlphaFoldDB" id="A0A0C2SN18"/>
<dbReference type="PROSITE" id="PS50082">
    <property type="entry name" value="WD_REPEATS_2"/>
    <property type="match status" value="6"/>
</dbReference>
<organism evidence="5 6">
    <name type="scientific">Amanita muscaria (strain Koide BX008)</name>
    <dbReference type="NCBI Taxonomy" id="946122"/>
    <lineage>
        <taxon>Eukaryota</taxon>
        <taxon>Fungi</taxon>
        <taxon>Dikarya</taxon>
        <taxon>Basidiomycota</taxon>
        <taxon>Agaricomycotina</taxon>
        <taxon>Agaricomycetes</taxon>
        <taxon>Agaricomycetidae</taxon>
        <taxon>Agaricales</taxon>
        <taxon>Pluteineae</taxon>
        <taxon>Amanitaceae</taxon>
        <taxon>Amanita</taxon>
    </lineage>
</organism>
<proteinExistence type="predicted"/>
<dbReference type="InterPro" id="IPR056884">
    <property type="entry name" value="NPHP3-like_N"/>
</dbReference>
<dbReference type="SUPFAM" id="SSF50978">
    <property type="entry name" value="WD40 repeat-like"/>
    <property type="match status" value="1"/>
</dbReference>
<dbReference type="InterPro" id="IPR036322">
    <property type="entry name" value="WD40_repeat_dom_sf"/>
</dbReference>
<dbReference type="InParanoid" id="A0A0C2SN18"/>
<sequence>LTQLAYADGAGIDMTKTCLQGTRTEILAKFKVWVTNTDSNTPRVLWLSGPAGTGKSAIAHSIARWWMEENKGIGSCFCFNRQATTRYERLFTTIARDLAARIPDLKDSLIKLITSEPALSATADVTQQWRKLLQEPLTNLAGGIPEPVVIVIDALDESGEAVSRRHILSILAKDATKLPSNFRILVTSRPLPDIGKVFNSTSDVRLESMDKLPPSSTKRDIQLYISQRLEGVKGFGDREFTRLARKSDGLFEWARLACEHIEFAKDFLTERQRFEQLTHVEGKELLDNMYTMILRSIMGDHPDNSTINRFCSVLRIVLSTLKPLPIDSLTILHSAASQGHNHGDIATVLGRLGSLLSGISNQSMPVRPLHSTFHEFLTNRDRSGLFFVDVQDVNVDLAHACLQVMQQHLCFNICKLESSYVRNSEIADLAERIKNCIKPYLAYSCQFWVDHIRALGFQAGLAGEIKGILLNEKMLFWLEVLALLKLMNMVPSMLSIVASWLQDGHGDVSAAARDGVKFARMIGGVITESTPHLYVSGLAFLPESSILSRHLKAKFPRIARIVFDGAIGWPPLQLSMRGHTGSVNSVVFSPDGKKIASGSSDKSIYIWDAETGLQVGNPLKGCTDWVTSVAFSPDGKRIASGSVDHTIYIWDAETGEQVGNPLTGHSGVVKSVAFSPDGKRIVSGSTETICIWDAETGKGNLLNGHMGGVMSVAFSPDGKRIASSSSDDTIYIWNTETGKHVGKPLKGHTGSVNSVVFSPDGERIASGSSDKTIYIWNAKTGKQVGKPLKGHTNWVRSIAFSPDGKRIASGSSDETVYIWDA</sequence>
<feature type="repeat" description="WD" evidence="3">
    <location>
        <begin position="576"/>
        <end position="617"/>
    </location>
</feature>
<evidence type="ECO:0000256" key="1">
    <source>
        <dbReference type="ARBA" id="ARBA00022574"/>
    </source>
</evidence>
<dbReference type="Pfam" id="PF00400">
    <property type="entry name" value="WD40"/>
    <property type="match status" value="6"/>
</dbReference>
<evidence type="ECO:0000256" key="3">
    <source>
        <dbReference type="PROSITE-ProRule" id="PRU00221"/>
    </source>
</evidence>